<gene>
    <name evidence="1" type="ORF">METZ01_LOCUS462844</name>
</gene>
<dbReference type="Gene3D" id="2.40.50.90">
    <property type="match status" value="1"/>
</dbReference>
<evidence type="ECO:0000313" key="1">
    <source>
        <dbReference type="EMBL" id="SVE09990.1"/>
    </source>
</evidence>
<dbReference type="EMBL" id="UINC01194079">
    <property type="protein sequence ID" value="SVE09990.1"/>
    <property type="molecule type" value="Genomic_DNA"/>
</dbReference>
<sequence>MAKKLDVREYQCELVKVLDGDTIDCYIDLGFNLKIKKRIRYMGIDTWESRT</sequence>
<name>A0A383AR43_9ZZZZ</name>
<proteinExistence type="predicted"/>
<accession>A0A383AR43</accession>
<evidence type="ECO:0008006" key="2">
    <source>
        <dbReference type="Google" id="ProtNLM"/>
    </source>
</evidence>
<reference evidence="1" key="1">
    <citation type="submission" date="2018-05" db="EMBL/GenBank/DDBJ databases">
        <authorList>
            <person name="Lanie J.A."/>
            <person name="Ng W.-L."/>
            <person name="Kazmierczak K.M."/>
            <person name="Andrzejewski T.M."/>
            <person name="Davidsen T.M."/>
            <person name="Wayne K.J."/>
            <person name="Tettelin H."/>
            <person name="Glass J.I."/>
            <person name="Rusch D."/>
            <person name="Podicherti R."/>
            <person name="Tsui H.-C.T."/>
            <person name="Winkler M.E."/>
        </authorList>
    </citation>
    <scope>NUCLEOTIDE SEQUENCE</scope>
</reference>
<feature type="non-terminal residue" evidence="1">
    <location>
        <position position="51"/>
    </location>
</feature>
<protein>
    <recommendedName>
        <fullName evidence="2">TNase-like domain-containing protein</fullName>
    </recommendedName>
</protein>
<organism evidence="1">
    <name type="scientific">marine metagenome</name>
    <dbReference type="NCBI Taxonomy" id="408172"/>
    <lineage>
        <taxon>unclassified sequences</taxon>
        <taxon>metagenomes</taxon>
        <taxon>ecological metagenomes</taxon>
    </lineage>
</organism>
<dbReference type="AlphaFoldDB" id="A0A383AR43"/>
<dbReference type="InterPro" id="IPR035437">
    <property type="entry name" value="SNase_OB-fold_sf"/>
</dbReference>